<evidence type="ECO:0000313" key="2">
    <source>
        <dbReference type="EMBL" id="KAF6474872.1"/>
    </source>
</evidence>
<evidence type="ECO:0000256" key="1">
    <source>
        <dbReference type="SAM" id="SignalP"/>
    </source>
</evidence>
<gene>
    <name evidence="2" type="ORF">HJG63_011003</name>
</gene>
<sequence length="121" mass="14289">MASRIFPVVLLLSCIFMVVVVTQTYTCVKVHRSIHLKIQFYSRLTLRIRMEMGTTSQIYTKVVDTTAVEPREGSGGPHCKGWERGFCWEQMLSILYRCKVWCWASTMFFHPKKGRMFYHER</sequence>
<organism evidence="2 3">
    <name type="scientific">Rousettus aegyptiacus</name>
    <name type="common">Egyptian fruit bat</name>
    <name type="synonym">Pteropus aegyptiacus</name>
    <dbReference type="NCBI Taxonomy" id="9407"/>
    <lineage>
        <taxon>Eukaryota</taxon>
        <taxon>Metazoa</taxon>
        <taxon>Chordata</taxon>
        <taxon>Craniata</taxon>
        <taxon>Vertebrata</taxon>
        <taxon>Euteleostomi</taxon>
        <taxon>Mammalia</taxon>
        <taxon>Eutheria</taxon>
        <taxon>Laurasiatheria</taxon>
        <taxon>Chiroptera</taxon>
        <taxon>Yinpterochiroptera</taxon>
        <taxon>Pteropodoidea</taxon>
        <taxon>Pteropodidae</taxon>
        <taxon>Rousettinae</taxon>
        <taxon>Rousettus</taxon>
    </lineage>
</organism>
<keyword evidence="1" id="KW-0732">Signal</keyword>
<feature type="chain" id="PRO_5029821676" evidence="1">
    <location>
        <begin position="23"/>
        <end position="121"/>
    </location>
</feature>
<keyword evidence="3" id="KW-1185">Reference proteome</keyword>
<dbReference type="Proteomes" id="UP000593571">
    <property type="component" value="Unassembled WGS sequence"/>
</dbReference>
<feature type="signal peptide" evidence="1">
    <location>
        <begin position="1"/>
        <end position="22"/>
    </location>
</feature>
<name>A0A7J8HT22_ROUAE</name>
<dbReference type="EMBL" id="JACASE010000004">
    <property type="protein sequence ID" value="KAF6474872.1"/>
    <property type="molecule type" value="Genomic_DNA"/>
</dbReference>
<evidence type="ECO:0000313" key="3">
    <source>
        <dbReference type="Proteomes" id="UP000593571"/>
    </source>
</evidence>
<comment type="caution">
    <text evidence="2">The sequence shown here is derived from an EMBL/GenBank/DDBJ whole genome shotgun (WGS) entry which is preliminary data.</text>
</comment>
<reference evidence="2 3" key="1">
    <citation type="journal article" date="2020" name="Nature">
        <title>Six reference-quality genomes reveal evolution of bat adaptations.</title>
        <authorList>
            <person name="Jebb D."/>
            <person name="Huang Z."/>
            <person name="Pippel M."/>
            <person name="Hughes G.M."/>
            <person name="Lavrichenko K."/>
            <person name="Devanna P."/>
            <person name="Winkler S."/>
            <person name="Jermiin L.S."/>
            <person name="Skirmuntt E.C."/>
            <person name="Katzourakis A."/>
            <person name="Burkitt-Gray L."/>
            <person name="Ray D.A."/>
            <person name="Sullivan K.A.M."/>
            <person name="Roscito J.G."/>
            <person name="Kirilenko B.M."/>
            <person name="Davalos L.M."/>
            <person name="Corthals A.P."/>
            <person name="Power M.L."/>
            <person name="Jones G."/>
            <person name="Ransome R.D."/>
            <person name="Dechmann D.K.N."/>
            <person name="Locatelli A.G."/>
            <person name="Puechmaille S.J."/>
            <person name="Fedrigo O."/>
            <person name="Jarvis E.D."/>
            <person name="Hiller M."/>
            <person name="Vernes S.C."/>
            <person name="Myers E.W."/>
            <person name="Teeling E.C."/>
        </authorList>
    </citation>
    <scope>NUCLEOTIDE SEQUENCE [LARGE SCALE GENOMIC DNA]</scope>
    <source>
        <strain evidence="2">MRouAeg1</strain>
        <tissue evidence="2">Muscle</tissue>
    </source>
</reference>
<proteinExistence type="predicted"/>
<dbReference type="AlphaFoldDB" id="A0A7J8HT22"/>
<accession>A0A7J8HT22</accession>
<protein>
    <submittedName>
        <fullName evidence="2">Uncharacterized protein</fullName>
    </submittedName>
</protein>